<comment type="caution">
    <text evidence="2">The sequence shown here is derived from an EMBL/GenBank/DDBJ whole genome shotgun (WGS) entry which is preliminary data.</text>
</comment>
<gene>
    <name evidence="2" type="ORF">PFISCL1PPCAC_19213</name>
</gene>
<accession>A0AAV5W6W3</accession>
<feature type="domain" description="F-box" evidence="1">
    <location>
        <begin position="20"/>
        <end position="47"/>
    </location>
</feature>
<dbReference type="Pfam" id="PF00646">
    <property type="entry name" value="F-box"/>
    <property type="match status" value="1"/>
</dbReference>
<dbReference type="EMBL" id="BTSY01000005">
    <property type="protein sequence ID" value="GMT27916.1"/>
    <property type="molecule type" value="Genomic_DNA"/>
</dbReference>
<dbReference type="InterPro" id="IPR036047">
    <property type="entry name" value="F-box-like_dom_sf"/>
</dbReference>
<dbReference type="PROSITE" id="PS50181">
    <property type="entry name" value="FBOX"/>
    <property type="match status" value="1"/>
</dbReference>
<dbReference type="Proteomes" id="UP001432322">
    <property type="component" value="Unassembled WGS sequence"/>
</dbReference>
<evidence type="ECO:0000313" key="2">
    <source>
        <dbReference type="EMBL" id="GMT27916.1"/>
    </source>
</evidence>
<evidence type="ECO:0000259" key="1">
    <source>
        <dbReference type="PROSITE" id="PS50181"/>
    </source>
</evidence>
<evidence type="ECO:0000313" key="3">
    <source>
        <dbReference type="Proteomes" id="UP001432322"/>
    </source>
</evidence>
<organism evidence="2 3">
    <name type="scientific">Pristionchus fissidentatus</name>
    <dbReference type="NCBI Taxonomy" id="1538716"/>
    <lineage>
        <taxon>Eukaryota</taxon>
        <taxon>Metazoa</taxon>
        <taxon>Ecdysozoa</taxon>
        <taxon>Nematoda</taxon>
        <taxon>Chromadorea</taxon>
        <taxon>Rhabditida</taxon>
        <taxon>Rhabditina</taxon>
        <taxon>Diplogasteromorpha</taxon>
        <taxon>Diplogasteroidea</taxon>
        <taxon>Neodiplogasteridae</taxon>
        <taxon>Pristionchus</taxon>
    </lineage>
</organism>
<dbReference type="SMART" id="SM00256">
    <property type="entry name" value="FBOX"/>
    <property type="match status" value="1"/>
</dbReference>
<dbReference type="SUPFAM" id="SSF81383">
    <property type="entry name" value="F-box domain"/>
    <property type="match status" value="1"/>
</dbReference>
<sequence length="293" mass="34259">MACISDSPTAKKSKVEEQIQVSLLDLPNELISHIFSFLNIRDRFVVRVNKKLSEIESKMGKMKTSILEVKQVPLDNVSLLISDVDSDVVYDVDEDGLLTWTRDVWHKPSLLAILKKLSQISIFDILEITMFDGLLVREDRKLAAAVMKIESSRLCIWNGNQTMTRSLFFENSRIRDSIAIICACRNLRVSAVHRVYQGMENRSIRLRQLKVVLNNDHFELLLKLIDPNCDRFERFHEGLLGRHKYFYHGHIKITERMHTDLIDIEYIENERKINEEKANLLRNGYIQDRILFE</sequence>
<dbReference type="InterPro" id="IPR001810">
    <property type="entry name" value="F-box_dom"/>
</dbReference>
<reference evidence="2" key="1">
    <citation type="submission" date="2023-10" db="EMBL/GenBank/DDBJ databases">
        <title>Genome assembly of Pristionchus species.</title>
        <authorList>
            <person name="Yoshida K."/>
            <person name="Sommer R.J."/>
        </authorList>
    </citation>
    <scope>NUCLEOTIDE SEQUENCE</scope>
    <source>
        <strain evidence="2">RS5133</strain>
    </source>
</reference>
<name>A0AAV5W6W3_9BILA</name>
<dbReference type="AlphaFoldDB" id="A0AAV5W6W3"/>
<protein>
    <recommendedName>
        <fullName evidence="1">F-box domain-containing protein</fullName>
    </recommendedName>
</protein>
<proteinExistence type="predicted"/>
<keyword evidence="3" id="KW-1185">Reference proteome</keyword>